<organism evidence="8">
    <name type="scientific">marine metagenome</name>
    <dbReference type="NCBI Taxonomy" id="408172"/>
    <lineage>
        <taxon>unclassified sequences</taxon>
        <taxon>metagenomes</taxon>
        <taxon>ecological metagenomes</taxon>
    </lineage>
</organism>
<dbReference type="Pfam" id="PF01384">
    <property type="entry name" value="PHO4"/>
    <property type="match status" value="1"/>
</dbReference>
<name>A0A382VCM5_9ZZZZ</name>
<keyword evidence="5 7" id="KW-0472">Membrane</keyword>
<evidence type="ECO:0000256" key="4">
    <source>
        <dbReference type="ARBA" id="ARBA00022989"/>
    </source>
</evidence>
<dbReference type="GO" id="GO:0005315">
    <property type="term" value="F:phosphate transmembrane transporter activity"/>
    <property type="evidence" value="ECO:0007669"/>
    <property type="project" value="InterPro"/>
</dbReference>
<feature type="region of interest" description="Disordered" evidence="6">
    <location>
        <begin position="236"/>
        <end position="286"/>
    </location>
</feature>
<proteinExistence type="predicted"/>
<dbReference type="InterPro" id="IPR001204">
    <property type="entry name" value="Phos_transporter"/>
</dbReference>
<evidence type="ECO:0000256" key="3">
    <source>
        <dbReference type="ARBA" id="ARBA00022692"/>
    </source>
</evidence>
<evidence type="ECO:0000256" key="7">
    <source>
        <dbReference type="SAM" id="Phobius"/>
    </source>
</evidence>
<feature type="transmembrane region" description="Helical" evidence="7">
    <location>
        <begin position="20"/>
        <end position="38"/>
    </location>
</feature>
<accession>A0A382VCM5</accession>
<evidence type="ECO:0000256" key="6">
    <source>
        <dbReference type="SAM" id="MobiDB-lite"/>
    </source>
</evidence>
<feature type="non-terminal residue" evidence="8">
    <location>
        <position position="1"/>
    </location>
</feature>
<feature type="transmembrane region" description="Helical" evidence="7">
    <location>
        <begin position="136"/>
        <end position="157"/>
    </location>
</feature>
<dbReference type="PANTHER" id="PTHR11101:SF80">
    <property type="entry name" value="PHOSPHATE TRANSPORTER"/>
    <property type="match status" value="1"/>
</dbReference>
<feature type="transmembrane region" description="Helical" evidence="7">
    <location>
        <begin position="76"/>
        <end position="100"/>
    </location>
</feature>
<feature type="transmembrane region" description="Helical" evidence="7">
    <location>
        <begin position="106"/>
        <end position="124"/>
    </location>
</feature>
<dbReference type="GO" id="GO:0035435">
    <property type="term" value="P:phosphate ion transmembrane transport"/>
    <property type="evidence" value="ECO:0007669"/>
    <property type="project" value="TreeGrafter"/>
</dbReference>
<evidence type="ECO:0000256" key="1">
    <source>
        <dbReference type="ARBA" id="ARBA00004141"/>
    </source>
</evidence>
<feature type="compositionally biased region" description="Basic and acidic residues" evidence="6">
    <location>
        <begin position="236"/>
        <end position="259"/>
    </location>
</feature>
<evidence type="ECO:0000256" key="5">
    <source>
        <dbReference type="ARBA" id="ARBA00023136"/>
    </source>
</evidence>
<feature type="non-terminal residue" evidence="8">
    <location>
        <position position="286"/>
    </location>
</feature>
<dbReference type="AlphaFoldDB" id="A0A382VCM5"/>
<keyword evidence="4 7" id="KW-1133">Transmembrane helix</keyword>
<comment type="subcellular location">
    <subcellularLocation>
        <location evidence="1">Membrane</location>
        <topology evidence="1">Multi-pass membrane protein</topology>
    </subcellularLocation>
</comment>
<evidence type="ECO:0000256" key="2">
    <source>
        <dbReference type="ARBA" id="ARBA00022448"/>
    </source>
</evidence>
<evidence type="ECO:0000313" key="8">
    <source>
        <dbReference type="EMBL" id="SVD43641.1"/>
    </source>
</evidence>
<dbReference type="EMBL" id="UINC01150538">
    <property type="protein sequence ID" value="SVD43641.1"/>
    <property type="molecule type" value="Genomic_DNA"/>
</dbReference>
<reference evidence="8" key="1">
    <citation type="submission" date="2018-05" db="EMBL/GenBank/DDBJ databases">
        <authorList>
            <person name="Lanie J.A."/>
            <person name="Ng W.-L."/>
            <person name="Kazmierczak K.M."/>
            <person name="Andrzejewski T.M."/>
            <person name="Davidsen T.M."/>
            <person name="Wayne K.J."/>
            <person name="Tettelin H."/>
            <person name="Glass J.I."/>
            <person name="Rusch D."/>
            <person name="Podicherti R."/>
            <person name="Tsui H.-C.T."/>
            <person name="Winkler M.E."/>
        </authorList>
    </citation>
    <scope>NUCLEOTIDE SEQUENCE</scope>
</reference>
<keyword evidence="2" id="KW-0813">Transport</keyword>
<feature type="transmembrane region" description="Helical" evidence="7">
    <location>
        <begin position="177"/>
        <end position="195"/>
    </location>
</feature>
<dbReference type="PANTHER" id="PTHR11101">
    <property type="entry name" value="PHOSPHATE TRANSPORTER"/>
    <property type="match status" value="1"/>
</dbReference>
<gene>
    <name evidence="8" type="ORF">METZ01_LOCUS396495</name>
</gene>
<sequence>GANDVANAMGTSVGSGALTLRNAIIVAAIFEFLGAFFVGQHVSETIRKGILPLEELEKMTAIDVDTGEAVKIGANLYVYGMMGAILAAATWLLVATYFGLPVSTTHSIVGSVLGFGIIIFWDDLSVIEWGTVGKIVSSWVVSPLLAGGFSCLVFLVIQRLVLYKRDMVGAARKVAPFLIFLVVTIISLVTIYKGLKPLSTEWKESLGLTYVERVEEDILDQKVDHLKLLIEYRKAKAEEKPEKADDESKNKAEGTKDLPPEELENPPEKATLANLKPTLEELKELN</sequence>
<evidence type="ECO:0008006" key="9">
    <source>
        <dbReference type="Google" id="ProtNLM"/>
    </source>
</evidence>
<protein>
    <recommendedName>
        <fullName evidence="9">Phosphate transporter</fullName>
    </recommendedName>
</protein>
<keyword evidence="3 7" id="KW-0812">Transmembrane</keyword>
<dbReference type="GO" id="GO:0016020">
    <property type="term" value="C:membrane"/>
    <property type="evidence" value="ECO:0007669"/>
    <property type="project" value="UniProtKB-SubCell"/>
</dbReference>